<accession>A0A0P9HG10</accession>
<name>A0A0P9HG10_9CHLR</name>
<proteinExistence type="predicted"/>
<evidence type="ECO:0000313" key="6">
    <source>
        <dbReference type="Proteomes" id="UP000050509"/>
    </source>
</evidence>
<evidence type="ECO:0000256" key="3">
    <source>
        <dbReference type="PROSITE-ProRule" id="PRU00221"/>
    </source>
</evidence>
<dbReference type="InterPro" id="IPR019775">
    <property type="entry name" value="WD40_repeat_CS"/>
</dbReference>
<dbReference type="Gene3D" id="2.130.10.10">
    <property type="entry name" value="YVTN repeat-like/Quinoprotein amine dehydrogenase"/>
    <property type="match status" value="3"/>
</dbReference>
<dbReference type="PROSITE" id="PS50294">
    <property type="entry name" value="WD_REPEATS_REGION"/>
    <property type="match status" value="5"/>
</dbReference>
<keyword evidence="4" id="KW-0812">Transmembrane</keyword>
<dbReference type="Pfam" id="PF00400">
    <property type="entry name" value="WD40"/>
    <property type="match status" value="6"/>
</dbReference>
<keyword evidence="1 3" id="KW-0853">WD repeat</keyword>
<evidence type="ECO:0000256" key="2">
    <source>
        <dbReference type="ARBA" id="ARBA00022737"/>
    </source>
</evidence>
<dbReference type="InterPro" id="IPR001680">
    <property type="entry name" value="WD40_rpt"/>
</dbReference>
<dbReference type="PATRIC" id="fig|186479.3.peg.3547"/>
<feature type="transmembrane region" description="Helical" evidence="4">
    <location>
        <begin position="118"/>
        <end position="136"/>
    </location>
</feature>
<dbReference type="SUPFAM" id="SSF50978">
    <property type="entry name" value="WD40 repeat-like"/>
    <property type="match status" value="1"/>
</dbReference>
<sequence>MNAEESRHIRRLIDEYTKRLRVLEIQVAKFGEHCPAYVLVEVDSISQRITQLSNQLEQGTLSSFPQTKNALSQINNDLRLADETLRPLQIGEKRVYKFLGIPIWTVIIYQALQFLPILLGGSIIALLIGVALNTAVRPKPVQDEPVAPFKQSPSATLLSTSLPTASILITPTIGIATTVKTVSLISIEKNLSSAVWSPNSKQIVTTSADAIDPTIWVPRTGNLLTSLWGHTGAVNRAAWSPDGKHIVTASDDTTARVWAADGTFQFTLQGHTDRVNWASWSPDGKHIVTASDDTTARVWAADGTLLATLQGHTARVNQVAWSPDGQQIVSTSDDGTAKVWAADGTLLATLQGHTARVTQAAWSPDGSHLIPTASDDGTARVWDAASGKAVQILEGHTGAVTQAAWSPDGTRILTSDDKTARIWDAASGKAVQVLEGHTGAVTQAAWSPDGTRFLTSDDNTTKVWGGDGTLQAKLNVYARATQTAWSPDGTHILIASPNGIVVVWEVPI</sequence>
<dbReference type="Proteomes" id="UP000050509">
    <property type="component" value="Unassembled WGS sequence"/>
</dbReference>
<reference evidence="5 6" key="1">
    <citation type="submission" date="2015-09" db="EMBL/GenBank/DDBJ databases">
        <title>Draft genome sequence of Kouleothrix aurantiaca JCM 19913.</title>
        <authorList>
            <person name="Hemp J."/>
        </authorList>
    </citation>
    <scope>NUCLEOTIDE SEQUENCE [LARGE SCALE GENOMIC DNA]</scope>
    <source>
        <strain evidence="5 6">COM-B</strain>
    </source>
</reference>
<feature type="repeat" description="WD" evidence="3">
    <location>
        <begin position="227"/>
        <end position="258"/>
    </location>
</feature>
<keyword evidence="4" id="KW-0472">Membrane</keyword>
<dbReference type="CDD" id="cd00200">
    <property type="entry name" value="WD40"/>
    <property type="match status" value="1"/>
</dbReference>
<evidence type="ECO:0000256" key="4">
    <source>
        <dbReference type="SAM" id="Phobius"/>
    </source>
</evidence>
<feature type="repeat" description="WD" evidence="3">
    <location>
        <begin position="393"/>
        <end position="433"/>
    </location>
</feature>
<dbReference type="AlphaFoldDB" id="A0A0P9HG10"/>
<feature type="repeat" description="WD" evidence="3">
    <location>
        <begin position="350"/>
        <end position="392"/>
    </location>
</feature>
<dbReference type="PANTHER" id="PTHR19879">
    <property type="entry name" value="TRANSCRIPTION INITIATION FACTOR TFIID"/>
    <property type="match status" value="1"/>
</dbReference>
<organism evidence="5 6">
    <name type="scientific">Kouleothrix aurantiaca</name>
    <dbReference type="NCBI Taxonomy" id="186479"/>
    <lineage>
        <taxon>Bacteria</taxon>
        <taxon>Bacillati</taxon>
        <taxon>Chloroflexota</taxon>
        <taxon>Chloroflexia</taxon>
        <taxon>Chloroflexales</taxon>
        <taxon>Roseiflexineae</taxon>
        <taxon>Roseiflexaceae</taxon>
        <taxon>Kouleothrix</taxon>
    </lineage>
</organism>
<feature type="repeat" description="WD" evidence="3">
    <location>
        <begin position="309"/>
        <end position="340"/>
    </location>
</feature>
<gene>
    <name evidence="5" type="ORF">SE17_08070</name>
</gene>
<dbReference type="InterPro" id="IPR015943">
    <property type="entry name" value="WD40/YVTN_repeat-like_dom_sf"/>
</dbReference>
<dbReference type="PROSITE" id="PS00678">
    <property type="entry name" value="WD_REPEATS_1"/>
    <property type="match status" value="1"/>
</dbReference>
<feature type="repeat" description="WD" evidence="3">
    <location>
        <begin position="268"/>
        <end position="299"/>
    </location>
</feature>
<dbReference type="InterPro" id="IPR036322">
    <property type="entry name" value="WD40_repeat_dom_sf"/>
</dbReference>
<protein>
    <submittedName>
        <fullName evidence="5">Uncharacterized protein</fullName>
    </submittedName>
</protein>
<comment type="caution">
    <text evidence="5">The sequence shown here is derived from an EMBL/GenBank/DDBJ whole genome shotgun (WGS) entry which is preliminary data.</text>
</comment>
<keyword evidence="2" id="KW-0677">Repeat</keyword>
<keyword evidence="4" id="KW-1133">Transmembrane helix</keyword>
<dbReference type="PANTHER" id="PTHR19879:SF9">
    <property type="entry name" value="TRANSCRIPTION INITIATION FACTOR TFIID SUBUNIT 5"/>
    <property type="match status" value="1"/>
</dbReference>
<evidence type="ECO:0000313" key="5">
    <source>
        <dbReference type="EMBL" id="KPV53708.1"/>
    </source>
</evidence>
<evidence type="ECO:0000256" key="1">
    <source>
        <dbReference type="ARBA" id="ARBA00022574"/>
    </source>
</evidence>
<feature type="repeat" description="WD" evidence="3">
    <location>
        <begin position="434"/>
        <end position="464"/>
    </location>
</feature>
<dbReference type="EMBL" id="LJCR01000197">
    <property type="protein sequence ID" value="KPV53708.1"/>
    <property type="molecule type" value="Genomic_DNA"/>
</dbReference>
<dbReference type="SMART" id="SM00320">
    <property type="entry name" value="WD40"/>
    <property type="match status" value="8"/>
</dbReference>
<keyword evidence="6" id="KW-1185">Reference proteome</keyword>
<dbReference type="PROSITE" id="PS50082">
    <property type="entry name" value="WD_REPEATS_2"/>
    <property type="match status" value="6"/>
</dbReference>